<protein>
    <submittedName>
        <fullName evidence="1">Phosphate-selective porin OprO and OprP</fullName>
    </submittedName>
</protein>
<dbReference type="AlphaFoldDB" id="A0A1H6WHJ4"/>
<name>A0A1H6WHJ4_9GAMM</name>
<proteinExistence type="predicted"/>
<sequence>MIRKHFAGVFASAQAQGVSAQAFAGTVVSIRTVKTSTGDIV</sequence>
<accession>A0A1H6WHJ4</accession>
<gene>
    <name evidence="1" type="ORF">SAMN04244572_02910</name>
</gene>
<dbReference type="EMBL" id="FNYQ01000053">
    <property type="protein sequence ID" value="SEJ14674.1"/>
    <property type="molecule type" value="Genomic_DNA"/>
</dbReference>
<evidence type="ECO:0000313" key="2">
    <source>
        <dbReference type="Proteomes" id="UP000199250"/>
    </source>
</evidence>
<evidence type="ECO:0000313" key="1">
    <source>
        <dbReference type="EMBL" id="SEJ14674.1"/>
    </source>
</evidence>
<dbReference type="RefSeq" id="WP_280140183.1">
    <property type="nucleotide sequence ID" value="NZ_FNYQ01000053.1"/>
</dbReference>
<organism evidence="1 2">
    <name type="scientific">Azotobacter beijerinckii</name>
    <dbReference type="NCBI Taxonomy" id="170623"/>
    <lineage>
        <taxon>Bacteria</taxon>
        <taxon>Pseudomonadati</taxon>
        <taxon>Pseudomonadota</taxon>
        <taxon>Gammaproteobacteria</taxon>
        <taxon>Pseudomonadales</taxon>
        <taxon>Pseudomonadaceae</taxon>
        <taxon>Azotobacter</taxon>
    </lineage>
</organism>
<dbReference type="Proteomes" id="UP000199250">
    <property type="component" value="Unassembled WGS sequence"/>
</dbReference>
<reference evidence="1 2" key="1">
    <citation type="submission" date="2016-10" db="EMBL/GenBank/DDBJ databases">
        <authorList>
            <person name="de Groot N.N."/>
        </authorList>
    </citation>
    <scope>NUCLEOTIDE SEQUENCE [LARGE SCALE GENOMIC DNA]</scope>
    <source>
        <strain evidence="1 2">DSM 373</strain>
    </source>
</reference>